<keyword evidence="4 7" id="KW-0732">Signal</keyword>
<keyword evidence="3 7" id="KW-0479">Metal-binding</keyword>
<dbReference type="GO" id="GO:0046872">
    <property type="term" value="F:metal ion binding"/>
    <property type="evidence" value="ECO:0007669"/>
    <property type="project" value="UniProtKB-KW"/>
</dbReference>
<comment type="similarity">
    <text evidence="1 7">Belongs to the CcmH/CycL/Ccl2/NrfF family.</text>
</comment>
<evidence type="ECO:0000256" key="3">
    <source>
        <dbReference type="ARBA" id="ARBA00022723"/>
    </source>
</evidence>
<dbReference type="STRING" id="314287.GB2207_04947"/>
<feature type="region of interest" description="Disordered" evidence="8">
    <location>
        <begin position="142"/>
        <end position="172"/>
    </location>
</feature>
<comment type="caution">
    <text evidence="10">The sequence shown here is derived from an EMBL/GenBank/DDBJ whole genome shotgun (WGS) entry which is preliminary data.</text>
</comment>
<sequence>MKPMQSNSLLGLGWLKQTTLMVLLLSGVASAVEDVVSFSDESLRPRYQQLLEELRCPKCQNQNLADSNSAISQDLRAEVQRLLEQDLTDAEIKEYLKNRYSEFILYRPEVNRATGFLWAAPVVLVLLGGLIILRLSRRKTPSQSEKVASSVRSVEQQQRLDKLLNSHKRGSE</sequence>
<evidence type="ECO:0000256" key="7">
    <source>
        <dbReference type="RuleBase" id="RU364112"/>
    </source>
</evidence>
<dbReference type="Gene3D" id="1.10.8.640">
    <property type="entry name" value="Cytochrome C biogenesis protein"/>
    <property type="match status" value="1"/>
</dbReference>
<name>Q1YRU7_9GAMM</name>
<gene>
    <name evidence="10" type="ORF">GB2207_04947</name>
</gene>
<dbReference type="InterPro" id="IPR051263">
    <property type="entry name" value="C-type_cytochrome_biogenesis"/>
</dbReference>
<proteinExistence type="inferred from homology"/>
<keyword evidence="6 7" id="KW-0408">Iron</keyword>
<dbReference type="GO" id="GO:0005886">
    <property type="term" value="C:plasma membrane"/>
    <property type="evidence" value="ECO:0007669"/>
    <property type="project" value="TreeGrafter"/>
</dbReference>
<evidence type="ECO:0000313" key="11">
    <source>
        <dbReference type="Proteomes" id="UP000005555"/>
    </source>
</evidence>
<feature type="compositionally biased region" description="Basic and acidic residues" evidence="8">
    <location>
        <begin position="158"/>
        <end position="172"/>
    </location>
</feature>
<feature type="domain" description="CcmH/CycL/Ccl2/NrfF N-terminal" evidence="9">
    <location>
        <begin position="20"/>
        <end position="164"/>
    </location>
</feature>
<dbReference type="InterPro" id="IPR038297">
    <property type="entry name" value="CcmH/CycL/NrfF/Ccl2_sf"/>
</dbReference>
<feature type="compositionally biased region" description="Polar residues" evidence="8">
    <location>
        <begin position="142"/>
        <end position="157"/>
    </location>
</feature>
<keyword evidence="7" id="KW-0812">Transmembrane</keyword>
<feature type="transmembrane region" description="Helical" evidence="7">
    <location>
        <begin position="115"/>
        <end position="136"/>
    </location>
</feature>
<evidence type="ECO:0000259" key="9">
    <source>
        <dbReference type="Pfam" id="PF03918"/>
    </source>
</evidence>
<organism evidence="10 11">
    <name type="scientific">gamma proteobacterium HTCC2207</name>
    <dbReference type="NCBI Taxonomy" id="314287"/>
    <lineage>
        <taxon>Bacteria</taxon>
        <taxon>Pseudomonadati</taxon>
        <taxon>Pseudomonadota</taxon>
        <taxon>Gammaproteobacteria</taxon>
        <taxon>Cellvibrionales</taxon>
        <taxon>Porticoccaceae</taxon>
        <taxon>SAR92 clade</taxon>
    </lineage>
</organism>
<accession>Q1YRU7</accession>
<evidence type="ECO:0000313" key="10">
    <source>
        <dbReference type="EMBL" id="EAS46948.1"/>
    </source>
</evidence>
<evidence type="ECO:0000256" key="2">
    <source>
        <dbReference type="ARBA" id="ARBA00022617"/>
    </source>
</evidence>
<dbReference type="OrthoDB" id="9804975at2"/>
<dbReference type="AlphaFoldDB" id="Q1YRU7"/>
<dbReference type="CDD" id="cd16378">
    <property type="entry name" value="CcmH_N"/>
    <property type="match status" value="1"/>
</dbReference>
<dbReference type="PANTHER" id="PTHR47870:SF1">
    <property type="entry name" value="CYTOCHROME C-TYPE BIOGENESIS PROTEIN CCMH"/>
    <property type="match status" value="1"/>
</dbReference>
<keyword evidence="11" id="KW-1185">Reference proteome</keyword>
<protein>
    <recommendedName>
        <fullName evidence="7">Cytochrome c-type biogenesis protein</fullName>
    </recommendedName>
</protein>
<keyword evidence="2 7" id="KW-0349">Heme</keyword>
<comment type="function">
    <text evidence="7">Possible subunit of a heme lyase.</text>
</comment>
<dbReference type="FunFam" id="1.10.8.640:FF:000001">
    <property type="entry name" value="Cytochrome c-type biogenesis protein"/>
    <property type="match status" value="1"/>
</dbReference>
<keyword evidence="7" id="KW-1133">Transmembrane helix</keyword>
<reference evidence="10 11" key="1">
    <citation type="submission" date="2006-03" db="EMBL/GenBank/DDBJ databases">
        <authorList>
            <person name="Giovannoni S.J."/>
            <person name="Cho J.-C."/>
            <person name="Ferriera S."/>
            <person name="Johnson J."/>
            <person name="Kravitz S."/>
            <person name="Halpern A."/>
            <person name="Remington K."/>
            <person name="Beeson K."/>
            <person name="Tran B."/>
            <person name="Rogers Y.-H."/>
            <person name="Friedman R."/>
            <person name="Venter J.C."/>
        </authorList>
    </citation>
    <scope>NUCLEOTIDE SEQUENCE [LARGE SCALE GENOMIC DNA]</scope>
    <source>
        <strain evidence="10 11">HTCC2207</strain>
    </source>
</reference>
<dbReference type="HOGENOM" id="CLU_107187_0_0_6"/>
<dbReference type="eggNOG" id="COG3088">
    <property type="taxonomic scope" value="Bacteria"/>
</dbReference>
<dbReference type="Pfam" id="PF03918">
    <property type="entry name" value="CcmH"/>
    <property type="match status" value="1"/>
</dbReference>
<dbReference type="Proteomes" id="UP000005555">
    <property type="component" value="Unassembled WGS sequence"/>
</dbReference>
<dbReference type="InterPro" id="IPR005616">
    <property type="entry name" value="CcmH/CycL/Ccl2/NrfF_N"/>
</dbReference>
<evidence type="ECO:0000256" key="1">
    <source>
        <dbReference type="ARBA" id="ARBA00010342"/>
    </source>
</evidence>
<keyword evidence="5" id="KW-0201">Cytochrome c-type biogenesis</keyword>
<dbReference type="EMBL" id="AAPI01000004">
    <property type="protein sequence ID" value="EAS46948.1"/>
    <property type="molecule type" value="Genomic_DNA"/>
</dbReference>
<keyword evidence="7" id="KW-0472">Membrane</keyword>
<dbReference type="PANTHER" id="PTHR47870">
    <property type="entry name" value="CYTOCHROME C-TYPE BIOGENESIS PROTEIN CCMH"/>
    <property type="match status" value="1"/>
</dbReference>
<evidence type="ECO:0000256" key="6">
    <source>
        <dbReference type="ARBA" id="ARBA00023004"/>
    </source>
</evidence>
<dbReference type="GO" id="GO:0017004">
    <property type="term" value="P:cytochrome complex assembly"/>
    <property type="evidence" value="ECO:0007669"/>
    <property type="project" value="UniProtKB-KW"/>
</dbReference>
<evidence type="ECO:0000256" key="4">
    <source>
        <dbReference type="ARBA" id="ARBA00022729"/>
    </source>
</evidence>
<evidence type="ECO:0000256" key="8">
    <source>
        <dbReference type="SAM" id="MobiDB-lite"/>
    </source>
</evidence>
<evidence type="ECO:0000256" key="5">
    <source>
        <dbReference type="ARBA" id="ARBA00022748"/>
    </source>
</evidence>